<keyword evidence="1" id="KW-0732">Signal</keyword>
<feature type="signal peptide" evidence="1">
    <location>
        <begin position="1"/>
        <end position="21"/>
    </location>
</feature>
<name>A0ABT6CEN1_9SPHN</name>
<accession>A0ABT6CEN1</accession>
<protein>
    <submittedName>
        <fullName evidence="2">Uncharacterized protein</fullName>
    </submittedName>
</protein>
<keyword evidence="3" id="KW-1185">Reference proteome</keyword>
<evidence type="ECO:0000313" key="2">
    <source>
        <dbReference type="EMBL" id="MDF8332384.1"/>
    </source>
</evidence>
<dbReference type="EMBL" id="JAROCY010000003">
    <property type="protein sequence ID" value="MDF8332384.1"/>
    <property type="molecule type" value="Genomic_DNA"/>
</dbReference>
<dbReference type="RefSeq" id="WP_277275543.1">
    <property type="nucleotide sequence ID" value="NZ_JAROCY010000003.1"/>
</dbReference>
<evidence type="ECO:0000256" key="1">
    <source>
        <dbReference type="SAM" id="SignalP"/>
    </source>
</evidence>
<reference evidence="2 3" key="1">
    <citation type="submission" date="2023-03" db="EMBL/GenBank/DDBJ databases">
        <title>Novosphingobium cyanobacteriorum sp. nov., isolated from a eutrophic reservoir during the Microcystis bloom period.</title>
        <authorList>
            <person name="Kang M."/>
            <person name="Le V."/>
            <person name="Ko S.-R."/>
            <person name="Lee S.-A."/>
            <person name="Ahn C.-Y."/>
        </authorList>
    </citation>
    <scope>NUCLEOTIDE SEQUENCE [LARGE SCALE GENOMIC DNA]</scope>
    <source>
        <strain evidence="2 3">HBC54</strain>
    </source>
</reference>
<dbReference type="Proteomes" id="UP001222770">
    <property type="component" value="Unassembled WGS sequence"/>
</dbReference>
<organism evidence="2 3">
    <name type="scientific">Novosphingobium cyanobacteriorum</name>
    <dbReference type="NCBI Taxonomy" id="3024215"/>
    <lineage>
        <taxon>Bacteria</taxon>
        <taxon>Pseudomonadati</taxon>
        <taxon>Pseudomonadota</taxon>
        <taxon>Alphaproteobacteria</taxon>
        <taxon>Sphingomonadales</taxon>
        <taxon>Sphingomonadaceae</taxon>
        <taxon>Novosphingobium</taxon>
    </lineage>
</organism>
<gene>
    <name evidence="2" type="ORF">POM99_04155</name>
</gene>
<proteinExistence type="predicted"/>
<sequence>MRVSFIACAALAAMVPAVAQADDPYDPAMRTHAARERDRAIIRQLNMDEAARVQERDARYAEGWRAWREQGGGHHGDQERYRADQQDYARRQAQYQRDMADWRRRVAACRNGDYDACD</sequence>
<comment type="caution">
    <text evidence="2">The sequence shown here is derived from an EMBL/GenBank/DDBJ whole genome shotgun (WGS) entry which is preliminary data.</text>
</comment>
<evidence type="ECO:0000313" key="3">
    <source>
        <dbReference type="Proteomes" id="UP001222770"/>
    </source>
</evidence>
<feature type="chain" id="PRO_5046862702" evidence="1">
    <location>
        <begin position="22"/>
        <end position="118"/>
    </location>
</feature>